<dbReference type="Gene3D" id="1.10.30.50">
    <property type="match status" value="1"/>
</dbReference>
<reference evidence="2 3" key="1">
    <citation type="submission" date="2019-08" db="EMBL/GenBank/DDBJ databases">
        <authorList>
            <person name="Hu J."/>
        </authorList>
    </citation>
    <scope>NUCLEOTIDE SEQUENCE [LARGE SCALE GENOMIC DNA]</scope>
    <source>
        <strain evidence="2 3">NEAU-184</strain>
    </source>
</reference>
<dbReference type="Proteomes" id="UP000325243">
    <property type="component" value="Unassembled WGS sequence"/>
</dbReference>
<organism evidence="2 3">
    <name type="scientific">Agromyces mariniharenae</name>
    <dbReference type="NCBI Taxonomy" id="2604423"/>
    <lineage>
        <taxon>Bacteria</taxon>
        <taxon>Bacillati</taxon>
        <taxon>Actinomycetota</taxon>
        <taxon>Actinomycetes</taxon>
        <taxon>Micrococcales</taxon>
        <taxon>Microbacteriaceae</taxon>
        <taxon>Agromyces</taxon>
    </lineage>
</organism>
<protein>
    <submittedName>
        <fullName evidence="2">DUF222 domain-containing protein</fullName>
    </submittedName>
</protein>
<evidence type="ECO:0000313" key="2">
    <source>
        <dbReference type="EMBL" id="TYL53869.1"/>
    </source>
</evidence>
<dbReference type="InterPro" id="IPR003870">
    <property type="entry name" value="DUF222"/>
</dbReference>
<dbReference type="SMART" id="SM00507">
    <property type="entry name" value="HNHc"/>
    <property type="match status" value="1"/>
</dbReference>
<dbReference type="EMBL" id="VSSB01000001">
    <property type="protein sequence ID" value="TYL53869.1"/>
    <property type="molecule type" value="Genomic_DNA"/>
</dbReference>
<accession>A0A5S4V743</accession>
<dbReference type="AlphaFoldDB" id="A0A5S4V743"/>
<dbReference type="InterPro" id="IPR003615">
    <property type="entry name" value="HNH_nuc"/>
</dbReference>
<dbReference type="RefSeq" id="WP_148733335.1">
    <property type="nucleotide sequence ID" value="NZ_VSSB01000001.1"/>
</dbReference>
<dbReference type="CDD" id="cd00085">
    <property type="entry name" value="HNHc"/>
    <property type="match status" value="1"/>
</dbReference>
<evidence type="ECO:0000259" key="1">
    <source>
        <dbReference type="SMART" id="SM00507"/>
    </source>
</evidence>
<keyword evidence="3" id="KW-1185">Reference proteome</keyword>
<dbReference type="Pfam" id="PF02720">
    <property type="entry name" value="DUF222"/>
    <property type="match status" value="1"/>
</dbReference>
<proteinExistence type="predicted"/>
<sequence length="414" mass="45732">MEPIARLEAALEHITRLERSIRAAQAEQLHWVHELRVAMGEVEQHPARTDRENREWADRACSSELATALRVHERTAVRQMHDAVALATRLTSAASALAEGDVSLQQVRDLVDSVALIPTERVEEFEHEALDKARRMTPVAFRKALRRLEHRYSSTAAVARRQRALDDRRLVIESAPDGMAWVNLFCAAEEAVAIRARVAACVARAADDKRTRPQREADAAVALLLGRADASAAPQVGDLGAVRATVHLTIPALSLLGHGEVPASLDGHGPIDVETARLIASHVPSIRPILTDPVTGVVLRFGRTRRRVPAELAEWLRLRDGGCRFPGCEKRAIACDLDHTTAFEHGGCTDHDNLAHLCRHHHRLKHHTGWRMWQGADGVVRWRSPAGRWFELPPDVRAVSDESGSERGSTARAG</sequence>
<evidence type="ECO:0000313" key="3">
    <source>
        <dbReference type="Proteomes" id="UP000325243"/>
    </source>
</evidence>
<name>A0A5S4V743_9MICO</name>
<feature type="domain" description="HNH nuclease" evidence="1">
    <location>
        <begin position="311"/>
        <end position="363"/>
    </location>
</feature>
<gene>
    <name evidence="2" type="ORF">FYC51_09600</name>
</gene>
<comment type="caution">
    <text evidence="2">The sequence shown here is derived from an EMBL/GenBank/DDBJ whole genome shotgun (WGS) entry which is preliminary data.</text>
</comment>